<evidence type="ECO:0000259" key="2">
    <source>
        <dbReference type="Pfam" id="PF23741"/>
    </source>
</evidence>
<evidence type="ECO:0000256" key="1">
    <source>
        <dbReference type="SAM" id="MobiDB-lite"/>
    </source>
</evidence>
<dbReference type="EMBL" id="JBEUSY010000251">
    <property type="protein sequence ID" value="KAL1241371.1"/>
    <property type="molecule type" value="Genomic_DNA"/>
</dbReference>
<name>A0ABR3KMV0_TRISP</name>
<evidence type="ECO:0000313" key="4">
    <source>
        <dbReference type="Proteomes" id="UP001558632"/>
    </source>
</evidence>
<gene>
    <name evidence="3" type="ORF">TSPI_10432</name>
</gene>
<keyword evidence="3" id="KW-0808">Transferase</keyword>
<dbReference type="Proteomes" id="UP001558632">
    <property type="component" value="Unassembled WGS sequence"/>
</dbReference>
<organism evidence="3 4">
    <name type="scientific">Trichinella spiralis</name>
    <name type="common">Trichina worm</name>
    <dbReference type="NCBI Taxonomy" id="6334"/>
    <lineage>
        <taxon>Eukaryota</taxon>
        <taxon>Metazoa</taxon>
        <taxon>Ecdysozoa</taxon>
        <taxon>Nematoda</taxon>
        <taxon>Enoplea</taxon>
        <taxon>Dorylaimia</taxon>
        <taxon>Trichinellida</taxon>
        <taxon>Trichinellidae</taxon>
        <taxon>Trichinella</taxon>
    </lineage>
</organism>
<proteinExistence type="predicted"/>
<comment type="caution">
    <text evidence="3">The sequence shown here is derived from an EMBL/GenBank/DDBJ whole genome shotgun (WGS) entry which is preliminary data.</text>
</comment>
<feature type="compositionally biased region" description="Basic and acidic residues" evidence="1">
    <location>
        <begin position="282"/>
        <end position="291"/>
    </location>
</feature>
<protein>
    <submittedName>
        <fullName evidence="3">Acetyl-coenzyme A carboxylase carboxyl transferase subunit alpha</fullName>
    </submittedName>
</protein>
<reference evidence="3 4" key="1">
    <citation type="submission" date="2024-07" db="EMBL/GenBank/DDBJ databases">
        <title>Enhanced genomic and transcriptomic resources for Trichinella pseudospiralis and T. spiralis underpin the discovery of pronounced molecular differences between stages and species.</title>
        <authorList>
            <person name="Pasi K.K."/>
            <person name="La Rosa G."/>
            <person name="Gomez-Morales M.A."/>
            <person name="Tosini F."/>
            <person name="Sumanam S."/>
            <person name="Young N.D."/>
            <person name="Chang B.C."/>
            <person name="Robin G.B."/>
        </authorList>
    </citation>
    <scope>NUCLEOTIDE SEQUENCE [LARGE SCALE GENOMIC DNA]</scope>
    <source>
        <strain evidence="3">ISS534</strain>
    </source>
</reference>
<feature type="region of interest" description="Disordered" evidence="1">
    <location>
        <begin position="278"/>
        <end position="300"/>
    </location>
</feature>
<dbReference type="InterPro" id="IPR055588">
    <property type="entry name" value="DUF7164"/>
</dbReference>
<evidence type="ECO:0000313" key="3">
    <source>
        <dbReference type="EMBL" id="KAL1241371.1"/>
    </source>
</evidence>
<dbReference type="Pfam" id="PF23741">
    <property type="entry name" value="DUF7164"/>
    <property type="match status" value="1"/>
</dbReference>
<feature type="domain" description="DUF7164" evidence="2">
    <location>
        <begin position="127"/>
        <end position="240"/>
    </location>
</feature>
<dbReference type="GO" id="GO:0016740">
    <property type="term" value="F:transferase activity"/>
    <property type="evidence" value="ECO:0007669"/>
    <property type="project" value="UniProtKB-KW"/>
</dbReference>
<accession>A0ABR3KMV0</accession>
<sequence>MTKTNILFSGMNSLIKKCSLNAMEKNQFYSLSNYLLYQKNVFYKFDKIQCKQNVKQAVNLIEKAQKLKFNHNGLQIGVLISLPSREDNFYVVQFITFIYASWNVPECDRFVGILHEIVLLIYAAGLTDIDSFLSPALLLFKLDNKTPIITGHGGYCTKYTTHRLHAVAKRLQLNHQKVHCPGSTWFGKSDVIIKLANLSAHLAMIIYDNEFDAKKYPELRPFFKNSAFGQWPEWWKPVSSIEICSTSNHVERAAFSIICTSTHGMMIADTLPTLRRRKTRRAREEEERQGVSEDVDASEAKQQSPHYVAWHLSPRASCPFLRSGGILPVIRKNLAETLGLTGLIYRRLLCLEDARTVVSIAGPW</sequence>
<keyword evidence="4" id="KW-1185">Reference proteome</keyword>